<reference evidence="1 2" key="1">
    <citation type="submission" date="2014-03" db="EMBL/GenBank/DDBJ databases">
        <title>Draft genome of the hookworm Oesophagostomum dentatum.</title>
        <authorList>
            <person name="Mitreva M."/>
        </authorList>
    </citation>
    <scope>NUCLEOTIDE SEQUENCE [LARGE SCALE GENOMIC DNA]</scope>
    <source>
        <strain evidence="1 2">OD-Hann</strain>
    </source>
</reference>
<dbReference type="Proteomes" id="UP000053660">
    <property type="component" value="Unassembled WGS sequence"/>
</dbReference>
<organism evidence="1 2">
    <name type="scientific">Oesophagostomum dentatum</name>
    <name type="common">Nodular worm</name>
    <dbReference type="NCBI Taxonomy" id="61180"/>
    <lineage>
        <taxon>Eukaryota</taxon>
        <taxon>Metazoa</taxon>
        <taxon>Ecdysozoa</taxon>
        <taxon>Nematoda</taxon>
        <taxon>Chromadorea</taxon>
        <taxon>Rhabditida</taxon>
        <taxon>Rhabditina</taxon>
        <taxon>Rhabditomorpha</taxon>
        <taxon>Strongyloidea</taxon>
        <taxon>Strongylidae</taxon>
        <taxon>Oesophagostomum</taxon>
    </lineage>
</organism>
<evidence type="ECO:0000313" key="2">
    <source>
        <dbReference type="Proteomes" id="UP000053660"/>
    </source>
</evidence>
<sequence>MTTKHPAAAVDLDGSMDHMPSYVISHLAADLKTNVSEDERLRHVSYFVQVLKSTVFSTEINDLLSGCDLYDDDFKIQVLETKTHLHKQIEQLIQVVDELGNDLRKRRMQAEDRLKSAVTSSRSSRGLWSAPLLKLFVVVLHACPSESF</sequence>
<protein>
    <submittedName>
        <fullName evidence="1">Uncharacterized protein</fullName>
    </submittedName>
</protein>
<dbReference type="OrthoDB" id="5791307at2759"/>
<keyword evidence="2" id="KW-1185">Reference proteome</keyword>
<name>A0A0B1S052_OESDE</name>
<evidence type="ECO:0000313" key="1">
    <source>
        <dbReference type="EMBL" id="KHJ76580.1"/>
    </source>
</evidence>
<dbReference type="EMBL" id="KN611614">
    <property type="protein sequence ID" value="KHJ76580.1"/>
    <property type="molecule type" value="Genomic_DNA"/>
</dbReference>
<proteinExistence type="predicted"/>
<accession>A0A0B1S052</accession>
<dbReference type="AlphaFoldDB" id="A0A0B1S052"/>
<gene>
    <name evidence="1" type="ORF">OESDEN_23800</name>
</gene>